<evidence type="ECO:0000256" key="1">
    <source>
        <dbReference type="ARBA" id="ARBA00022679"/>
    </source>
</evidence>
<dbReference type="Proteomes" id="UP000198680">
    <property type="component" value="Unassembled WGS sequence"/>
</dbReference>
<dbReference type="EMBL" id="FNHE01000002">
    <property type="protein sequence ID" value="SDL89007.1"/>
    <property type="molecule type" value="Genomic_DNA"/>
</dbReference>
<dbReference type="GO" id="GO:0006633">
    <property type="term" value="P:fatty acid biosynthetic process"/>
    <property type="evidence" value="ECO:0007669"/>
    <property type="project" value="InterPro"/>
</dbReference>
<dbReference type="InterPro" id="IPR013747">
    <property type="entry name" value="ACP_syn_III_C"/>
</dbReference>
<evidence type="ECO:0000256" key="3">
    <source>
        <dbReference type="SAM" id="MobiDB-lite"/>
    </source>
</evidence>
<dbReference type="Pfam" id="PF08541">
    <property type="entry name" value="ACP_syn_III_C"/>
    <property type="match status" value="1"/>
</dbReference>
<gene>
    <name evidence="6" type="ORF">SAMN05660642_01149</name>
</gene>
<proteinExistence type="predicted"/>
<dbReference type="Pfam" id="PF08545">
    <property type="entry name" value="ACP_syn_III"/>
    <property type="match status" value="1"/>
</dbReference>
<dbReference type="Gene3D" id="3.40.47.10">
    <property type="match status" value="1"/>
</dbReference>
<protein>
    <submittedName>
        <fullName evidence="6">3-oxoacyl-(Acyl-carrier-protein) synthase III</fullName>
    </submittedName>
</protein>
<evidence type="ECO:0000313" key="6">
    <source>
        <dbReference type="EMBL" id="SDL89007.1"/>
    </source>
</evidence>
<keyword evidence="1" id="KW-0808">Transferase</keyword>
<keyword evidence="7" id="KW-1185">Reference proteome</keyword>
<sequence>MNAFVLNRHGRMVFPSNIMPELDFSTVETLEQLDSVIRRDFETKAPSGTEILERVRTGAYATRYDLMRDMALNLFWANRFSITMYDKRPTRWADVPRSRSDVFLPVLEPWEDGETKIAAVEEAYPQLPSRWDEGCEDRIFDILFDVYGHRKHHASTLPAVKPTVAEFLEQPGALTFRLPDYDPDYPVYDYTDILDVSEDVPELEALHRWAMVLHNQYPWDRSKMELARADDLKDDDYVVAFHPRDKEVRAFLRRLRAGAEPRHVAGPRESRPPVRPYPELDVRQRFSVQPRIEALAAVHGDQVCSNDDLIRNTAYNWSPMSADEISSKTGIEQREYSSLPLEDLALEAAEAALDKAGRQPEEIGAVLVCTCTSSRLIPSLATYLCGQLGMHQVYAAYDIIAACAGMPYGVADAVRMLQEVERPVLVVCVEKFSDKIGNVRTSRMIFGDGAAALVVGPAPEGTEGDIDYMKTYASGPASEVNSILWPNPEFDNNITVFGPQVKALAGRYLSQMIDELGQLPAPDGRDGSLMDAIDLIVPHQANKTMVIGLAERAGLTADQLYFNIEKVGNTSSASIPLAIHDAVRDGVVTEPVRVFAPGFGAGAVAGYAVMRVDPAVVAVQGSSAPHEHGAEMPAPAPADETQPGSASEGMREAFT</sequence>
<feature type="domain" description="Beta-ketoacyl-[acyl-carrier-protein] synthase III C-terminal" evidence="4">
    <location>
        <begin position="530"/>
        <end position="611"/>
    </location>
</feature>
<evidence type="ECO:0000256" key="2">
    <source>
        <dbReference type="ARBA" id="ARBA00023315"/>
    </source>
</evidence>
<dbReference type="STRING" id="1137991.SAMN05660642_01149"/>
<reference evidence="7" key="1">
    <citation type="submission" date="2016-10" db="EMBL/GenBank/DDBJ databases">
        <authorList>
            <person name="Varghese N."/>
            <person name="Submissions S."/>
        </authorList>
    </citation>
    <scope>NUCLEOTIDE SEQUENCE [LARGE SCALE GENOMIC DNA]</scope>
    <source>
        <strain evidence="7">DSM 45419</strain>
    </source>
</reference>
<keyword evidence="2" id="KW-0012">Acyltransferase</keyword>
<feature type="region of interest" description="Disordered" evidence="3">
    <location>
        <begin position="621"/>
        <end position="655"/>
    </location>
</feature>
<dbReference type="PANTHER" id="PTHR34069">
    <property type="entry name" value="3-OXOACYL-[ACYL-CARRIER-PROTEIN] SYNTHASE 3"/>
    <property type="match status" value="1"/>
</dbReference>
<organism evidence="6 7">
    <name type="scientific">Geodermatophilus siccatus</name>
    <dbReference type="NCBI Taxonomy" id="1137991"/>
    <lineage>
        <taxon>Bacteria</taxon>
        <taxon>Bacillati</taxon>
        <taxon>Actinomycetota</taxon>
        <taxon>Actinomycetes</taxon>
        <taxon>Geodermatophilales</taxon>
        <taxon>Geodermatophilaceae</taxon>
        <taxon>Geodermatophilus</taxon>
    </lineage>
</organism>
<name>A0A1G9NSK7_9ACTN</name>
<dbReference type="GO" id="GO:0044550">
    <property type="term" value="P:secondary metabolite biosynthetic process"/>
    <property type="evidence" value="ECO:0007669"/>
    <property type="project" value="TreeGrafter"/>
</dbReference>
<dbReference type="AlphaFoldDB" id="A0A1G9NSK7"/>
<dbReference type="RefSeq" id="WP_175479434.1">
    <property type="nucleotide sequence ID" value="NZ_FNHE01000002.1"/>
</dbReference>
<evidence type="ECO:0000313" key="7">
    <source>
        <dbReference type="Proteomes" id="UP000198680"/>
    </source>
</evidence>
<dbReference type="InterPro" id="IPR016039">
    <property type="entry name" value="Thiolase-like"/>
</dbReference>
<dbReference type="PANTHER" id="PTHR34069:SF2">
    <property type="entry name" value="BETA-KETOACYL-[ACYL-CARRIER-PROTEIN] SYNTHASE III"/>
    <property type="match status" value="1"/>
</dbReference>
<dbReference type="GO" id="GO:0004315">
    <property type="term" value="F:3-oxoacyl-[acyl-carrier-protein] synthase activity"/>
    <property type="evidence" value="ECO:0007669"/>
    <property type="project" value="InterPro"/>
</dbReference>
<feature type="domain" description="Beta-ketoacyl-[acyl-carrier-protein] synthase III N-terminal" evidence="5">
    <location>
        <begin position="397"/>
        <end position="461"/>
    </location>
</feature>
<dbReference type="SUPFAM" id="SSF53901">
    <property type="entry name" value="Thiolase-like"/>
    <property type="match status" value="1"/>
</dbReference>
<evidence type="ECO:0000259" key="4">
    <source>
        <dbReference type="Pfam" id="PF08541"/>
    </source>
</evidence>
<dbReference type="InterPro" id="IPR013751">
    <property type="entry name" value="ACP_syn_III_N"/>
</dbReference>
<evidence type="ECO:0000259" key="5">
    <source>
        <dbReference type="Pfam" id="PF08545"/>
    </source>
</evidence>
<accession>A0A1G9NSK7</accession>